<accession>A0A4Z2JDQ0</accession>
<dbReference type="Proteomes" id="UP000314294">
    <property type="component" value="Unassembled WGS sequence"/>
</dbReference>
<name>A0A4Z2JDQ0_9TELE</name>
<dbReference type="EMBL" id="SRLO01000006">
    <property type="protein sequence ID" value="TNN88300.1"/>
    <property type="molecule type" value="Genomic_DNA"/>
</dbReference>
<proteinExistence type="predicted"/>
<comment type="caution">
    <text evidence="1">The sequence shown here is derived from an EMBL/GenBank/DDBJ whole genome shotgun (WGS) entry which is preliminary data.</text>
</comment>
<gene>
    <name evidence="1" type="ORF">EYF80_001516</name>
</gene>
<protein>
    <submittedName>
        <fullName evidence="1">Uncharacterized protein</fullName>
    </submittedName>
</protein>
<evidence type="ECO:0000313" key="1">
    <source>
        <dbReference type="EMBL" id="TNN88300.1"/>
    </source>
</evidence>
<dbReference type="AlphaFoldDB" id="A0A4Z2JDQ0"/>
<keyword evidence="2" id="KW-1185">Reference proteome</keyword>
<sequence length="90" mass="9884">MSNLATARSGFCAQLVEHRRRGLWVRVLRALGTEGISCHSPVSPGNKRCERISDHVSETADTVSDPCMTDTGSIAHVTLFHRFDTKCTVV</sequence>
<organism evidence="1 2">
    <name type="scientific">Liparis tanakae</name>
    <name type="common">Tanaka's snailfish</name>
    <dbReference type="NCBI Taxonomy" id="230148"/>
    <lineage>
        <taxon>Eukaryota</taxon>
        <taxon>Metazoa</taxon>
        <taxon>Chordata</taxon>
        <taxon>Craniata</taxon>
        <taxon>Vertebrata</taxon>
        <taxon>Euteleostomi</taxon>
        <taxon>Actinopterygii</taxon>
        <taxon>Neopterygii</taxon>
        <taxon>Teleostei</taxon>
        <taxon>Neoteleostei</taxon>
        <taxon>Acanthomorphata</taxon>
        <taxon>Eupercaria</taxon>
        <taxon>Perciformes</taxon>
        <taxon>Cottioidei</taxon>
        <taxon>Cottales</taxon>
        <taxon>Liparidae</taxon>
        <taxon>Liparis</taxon>
    </lineage>
</organism>
<evidence type="ECO:0000313" key="2">
    <source>
        <dbReference type="Proteomes" id="UP000314294"/>
    </source>
</evidence>
<reference evidence="1 2" key="1">
    <citation type="submission" date="2019-03" db="EMBL/GenBank/DDBJ databases">
        <title>First draft genome of Liparis tanakae, snailfish: a comprehensive survey of snailfish specific genes.</title>
        <authorList>
            <person name="Kim W."/>
            <person name="Song I."/>
            <person name="Jeong J.-H."/>
            <person name="Kim D."/>
            <person name="Kim S."/>
            <person name="Ryu S."/>
            <person name="Song J.Y."/>
            <person name="Lee S.K."/>
        </authorList>
    </citation>
    <scope>NUCLEOTIDE SEQUENCE [LARGE SCALE GENOMIC DNA]</scope>
    <source>
        <tissue evidence="1">Muscle</tissue>
    </source>
</reference>